<accession>A0A2T4DUP3</accession>
<dbReference type="Gene3D" id="2.180.10.10">
    <property type="entry name" value="RHS repeat-associated core"/>
    <property type="match status" value="1"/>
</dbReference>
<proteinExistence type="predicted"/>
<dbReference type="AlphaFoldDB" id="A0A2T4DUP3"/>
<dbReference type="NCBIfam" id="TIGR03696">
    <property type="entry name" value="Rhs_assc_core"/>
    <property type="match status" value="1"/>
</dbReference>
<gene>
    <name evidence="2" type="ORF">C9994_02255</name>
</gene>
<dbReference type="EMBL" id="PYVU01000011">
    <property type="protein sequence ID" value="PTB97527.1"/>
    <property type="molecule type" value="Genomic_DNA"/>
</dbReference>
<evidence type="ECO:0000313" key="2">
    <source>
        <dbReference type="EMBL" id="PTB97527.1"/>
    </source>
</evidence>
<sequence length="321" mass="35838">DPGDGSGTHQKLSFEEILIDQDGYLIIFLSNESQQTVEVFWDDFRVDHHHNAVLQADDYYPFGLTFNSYRKEFSKKNKMNTFQDQEYIEETGWVQFKWRNHQPELGRFFNVDPLAEDYYYNSPYAFSENQVVAHVELEGLEKSSIHLKDRTAHYASDHINYTPQAGVIFNNVKPGKSLLNHLSDIGRAGDNFIKQYQTNEPNKAPEKADIGGTSLVGSSNGDGPAIEGNKGKGEIDVSMLQEAWAFGPPPGAPANTADVIKTAVSEAVNVVTNAETTVKEAKELVNKNSNTKPQKPDSIDIEITVINGTDTSTHVERRAIN</sequence>
<name>A0A2T4DUP3_9BACT</name>
<organism evidence="2 3">
    <name type="scientific">Marivirga lumbricoides</name>
    <dbReference type="NCBI Taxonomy" id="1046115"/>
    <lineage>
        <taxon>Bacteria</taxon>
        <taxon>Pseudomonadati</taxon>
        <taxon>Bacteroidota</taxon>
        <taxon>Cytophagia</taxon>
        <taxon>Cytophagales</taxon>
        <taxon>Marivirgaceae</taxon>
        <taxon>Marivirga</taxon>
    </lineage>
</organism>
<comment type="caution">
    <text evidence="2">The sequence shown here is derived from an EMBL/GenBank/DDBJ whole genome shotgun (WGS) entry which is preliminary data.</text>
</comment>
<evidence type="ECO:0000256" key="1">
    <source>
        <dbReference type="SAM" id="MobiDB-lite"/>
    </source>
</evidence>
<feature type="region of interest" description="Disordered" evidence="1">
    <location>
        <begin position="200"/>
        <end position="231"/>
    </location>
</feature>
<feature type="non-terminal residue" evidence="2">
    <location>
        <position position="1"/>
    </location>
</feature>
<reference evidence="2 3" key="1">
    <citation type="submission" date="2018-03" db="EMBL/GenBank/DDBJ databases">
        <title>Cross-interface Injection: A General Nanoliter Liquid Handling Method Applied to Single Cells Genome Amplification Automated Nanoliter Liquid Handling Applied to Single Cell Multiple Displacement Amplification.</title>
        <authorList>
            <person name="Yun J."/>
            <person name="Xu P."/>
            <person name="Xu J."/>
            <person name="Dai X."/>
            <person name="Wang Y."/>
            <person name="Zheng X."/>
            <person name="Cao C."/>
            <person name="Yi Q."/>
            <person name="Zhu Y."/>
            <person name="Wang L."/>
            <person name="Dong Z."/>
            <person name="Huang Y."/>
            <person name="Huang L."/>
            <person name="Du W."/>
        </authorList>
    </citation>
    <scope>NUCLEOTIDE SEQUENCE [LARGE SCALE GENOMIC DNA]</scope>
    <source>
        <strain evidence="2 3">Z-D1-2</strain>
    </source>
</reference>
<protein>
    <recommendedName>
        <fullName evidence="4">RHS repeat-associated core domain-containing protein</fullName>
    </recommendedName>
</protein>
<evidence type="ECO:0008006" key="4">
    <source>
        <dbReference type="Google" id="ProtNLM"/>
    </source>
</evidence>
<dbReference type="InterPro" id="IPR022385">
    <property type="entry name" value="Rhs_assc_core"/>
</dbReference>
<evidence type="ECO:0000313" key="3">
    <source>
        <dbReference type="Proteomes" id="UP000240608"/>
    </source>
</evidence>
<dbReference type="Proteomes" id="UP000240608">
    <property type="component" value="Unassembled WGS sequence"/>
</dbReference>